<keyword evidence="3" id="KW-1185">Reference proteome</keyword>
<accession>A0A1H2AJH4</accession>
<feature type="transmembrane region" description="Helical" evidence="1">
    <location>
        <begin position="118"/>
        <end position="139"/>
    </location>
</feature>
<evidence type="ECO:0000256" key="1">
    <source>
        <dbReference type="SAM" id="Phobius"/>
    </source>
</evidence>
<keyword evidence="1" id="KW-0472">Membrane</keyword>
<reference evidence="2 3" key="1">
    <citation type="submission" date="2016-10" db="EMBL/GenBank/DDBJ databases">
        <authorList>
            <person name="de Groot N.N."/>
        </authorList>
    </citation>
    <scope>NUCLEOTIDE SEQUENCE [LARGE SCALE GENOMIC DNA]</scope>
    <source>
        <strain evidence="2 3">MP1X4</strain>
    </source>
</reference>
<keyword evidence="1" id="KW-0812">Transmembrane</keyword>
<feature type="transmembrane region" description="Helical" evidence="1">
    <location>
        <begin position="93"/>
        <end position="112"/>
    </location>
</feature>
<evidence type="ECO:0000313" key="2">
    <source>
        <dbReference type="EMBL" id="SDT46101.1"/>
    </source>
</evidence>
<dbReference type="AlphaFoldDB" id="A0A1H2AJH4"/>
<keyword evidence="1" id="KW-1133">Transmembrane helix</keyword>
<dbReference type="OrthoDB" id="949461at2"/>
<sequence>MKLDYWDLDCIHTRMKSYDIKYQEIYNELFDHIVTAIEEKRAVDNSSSIERLYTEVVDTQFGGYSGIERVAKSHEDGYKKKVMKLVWGNFRHYLNYQSLIFTAVLIGISFTLPPTKLTAFIIAMMMIVVAIHSSAYAYIKLRRIKPSKGKTSLVYSHTIAQANLPMMFLYTLVWLPRLPAIFNDTYKRTLPHFHPAILAFELALVLIYDMSCMRLCQQELKGFVDVNPNALD</sequence>
<dbReference type="STRING" id="652787.SAMN05216490_3567"/>
<dbReference type="Proteomes" id="UP000199679">
    <property type="component" value="Chromosome I"/>
</dbReference>
<dbReference type="RefSeq" id="WP_091375919.1">
    <property type="nucleotide sequence ID" value="NZ_LT629740.1"/>
</dbReference>
<feature type="transmembrane region" description="Helical" evidence="1">
    <location>
        <begin position="151"/>
        <end position="173"/>
    </location>
</feature>
<proteinExistence type="predicted"/>
<name>A0A1H2AJH4_MUCMA</name>
<dbReference type="EMBL" id="LT629740">
    <property type="protein sequence ID" value="SDT46101.1"/>
    <property type="molecule type" value="Genomic_DNA"/>
</dbReference>
<organism evidence="2 3">
    <name type="scientific">Mucilaginibacter mallensis</name>
    <dbReference type="NCBI Taxonomy" id="652787"/>
    <lineage>
        <taxon>Bacteria</taxon>
        <taxon>Pseudomonadati</taxon>
        <taxon>Bacteroidota</taxon>
        <taxon>Sphingobacteriia</taxon>
        <taxon>Sphingobacteriales</taxon>
        <taxon>Sphingobacteriaceae</taxon>
        <taxon>Mucilaginibacter</taxon>
    </lineage>
</organism>
<evidence type="ECO:0000313" key="3">
    <source>
        <dbReference type="Proteomes" id="UP000199679"/>
    </source>
</evidence>
<protein>
    <submittedName>
        <fullName evidence="2">Uncharacterized protein</fullName>
    </submittedName>
</protein>
<gene>
    <name evidence="2" type="ORF">SAMN05216490_3567</name>
</gene>
<feature type="transmembrane region" description="Helical" evidence="1">
    <location>
        <begin position="193"/>
        <end position="211"/>
    </location>
</feature>